<dbReference type="InterPro" id="IPR041522">
    <property type="entry name" value="CdaR_GGDEF"/>
</dbReference>
<sequence length="390" mass="44456">MGESKGRRRELAYSLLFGIVENLRELWEMTRRSGIENPPNYVTLWETYDARELHQRSELWKISLRKKIEQAFDEIVGDGGLYCFVAEGMALLINSRHWGDPGEDLSRLVEAKEQLEQCLGAGFVVGVGRPYGDMRHLTLSYREAVQALTHRGTGGEPAIYYFESADPHLFSTEQLVNLRRAIVNGEVEPARQMMKNMREKIIGTPATDVNHLKIVVLEFMAAVMGACMETGRDPGVLFRYGLEWVQQMQVARDQKQLEAIWEMICGEVFGVTPPADEVQVIERAKQFLSEHFAEDLSLAQIARQQFLSPFYFSRLFKQVTGVTVMDYLTGLRLQAARELLVRSDQPVSQIAGAVGYADPNYFSRVFRRHVGVSPSEYRSRFVNSKFREGL</sequence>
<protein>
    <submittedName>
        <fullName evidence="5">Helix-turn-helix domain-containing protein</fullName>
    </submittedName>
</protein>
<dbReference type="SMART" id="SM00342">
    <property type="entry name" value="HTH_ARAC"/>
    <property type="match status" value="1"/>
</dbReference>
<dbReference type="PRINTS" id="PR00032">
    <property type="entry name" value="HTHARAC"/>
</dbReference>
<dbReference type="PANTHER" id="PTHR43280:SF2">
    <property type="entry name" value="HTH-TYPE TRANSCRIPTIONAL REGULATOR EXSA"/>
    <property type="match status" value="1"/>
</dbReference>
<accession>A0A6N7IQD3</accession>
<evidence type="ECO:0000259" key="4">
    <source>
        <dbReference type="PROSITE" id="PS01124"/>
    </source>
</evidence>
<dbReference type="Gene3D" id="1.10.10.60">
    <property type="entry name" value="Homeodomain-like"/>
    <property type="match status" value="2"/>
</dbReference>
<organism evidence="5 6">
    <name type="scientific">Desulfofundulus thermobenzoicus</name>
    <dbReference type="NCBI Taxonomy" id="29376"/>
    <lineage>
        <taxon>Bacteria</taxon>
        <taxon>Bacillati</taxon>
        <taxon>Bacillota</taxon>
        <taxon>Clostridia</taxon>
        <taxon>Eubacteriales</taxon>
        <taxon>Peptococcaceae</taxon>
        <taxon>Desulfofundulus</taxon>
    </lineage>
</organism>
<dbReference type="InterPro" id="IPR009057">
    <property type="entry name" value="Homeodomain-like_sf"/>
</dbReference>
<keyword evidence="3" id="KW-0804">Transcription</keyword>
<dbReference type="OrthoDB" id="1410840at2"/>
<dbReference type="EMBL" id="WHYR01000019">
    <property type="protein sequence ID" value="MQL52285.1"/>
    <property type="molecule type" value="Genomic_DNA"/>
</dbReference>
<dbReference type="SUPFAM" id="SSF46689">
    <property type="entry name" value="Homeodomain-like"/>
    <property type="match status" value="2"/>
</dbReference>
<dbReference type="Pfam" id="PF12833">
    <property type="entry name" value="HTH_18"/>
    <property type="match status" value="1"/>
</dbReference>
<dbReference type="GO" id="GO:0003700">
    <property type="term" value="F:DNA-binding transcription factor activity"/>
    <property type="evidence" value="ECO:0007669"/>
    <property type="project" value="InterPro"/>
</dbReference>
<name>A0A6N7IQD3_9FIRM</name>
<dbReference type="Pfam" id="PF17853">
    <property type="entry name" value="GGDEF_2"/>
    <property type="match status" value="1"/>
</dbReference>
<dbReference type="AlphaFoldDB" id="A0A6N7IQD3"/>
<dbReference type="PANTHER" id="PTHR43280">
    <property type="entry name" value="ARAC-FAMILY TRANSCRIPTIONAL REGULATOR"/>
    <property type="match status" value="1"/>
</dbReference>
<dbReference type="GO" id="GO:0043565">
    <property type="term" value="F:sequence-specific DNA binding"/>
    <property type="evidence" value="ECO:0007669"/>
    <property type="project" value="InterPro"/>
</dbReference>
<comment type="caution">
    <text evidence="5">The sequence shown here is derived from an EMBL/GenBank/DDBJ whole genome shotgun (WGS) entry which is preliminary data.</text>
</comment>
<evidence type="ECO:0000256" key="3">
    <source>
        <dbReference type="ARBA" id="ARBA00023163"/>
    </source>
</evidence>
<keyword evidence="2" id="KW-0238">DNA-binding</keyword>
<proteinExistence type="predicted"/>
<gene>
    <name evidence="5" type="ORF">GFC01_08380</name>
</gene>
<evidence type="ECO:0000256" key="2">
    <source>
        <dbReference type="ARBA" id="ARBA00023125"/>
    </source>
</evidence>
<dbReference type="Proteomes" id="UP000441717">
    <property type="component" value="Unassembled WGS sequence"/>
</dbReference>
<dbReference type="RefSeq" id="WP_152946207.1">
    <property type="nucleotide sequence ID" value="NZ_WHYR01000019.1"/>
</dbReference>
<keyword evidence="6" id="KW-1185">Reference proteome</keyword>
<dbReference type="PROSITE" id="PS01124">
    <property type="entry name" value="HTH_ARAC_FAMILY_2"/>
    <property type="match status" value="1"/>
</dbReference>
<reference evidence="5 6" key="1">
    <citation type="submission" date="2019-10" db="EMBL/GenBank/DDBJ databases">
        <title>Comparative genomics of sulfur disproportionating microorganisms.</title>
        <authorList>
            <person name="Ward L.M."/>
            <person name="Bertran E."/>
            <person name="Johnston D."/>
        </authorList>
    </citation>
    <scope>NUCLEOTIDE SEQUENCE [LARGE SCALE GENOMIC DNA]</scope>
    <source>
        <strain evidence="5 6">DSM 14055</strain>
    </source>
</reference>
<keyword evidence="1" id="KW-0805">Transcription regulation</keyword>
<dbReference type="InterPro" id="IPR020449">
    <property type="entry name" value="Tscrpt_reg_AraC-type_HTH"/>
</dbReference>
<evidence type="ECO:0000256" key="1">
    <source>
        <dbReference type="ARBA" id="ARBA00023015"/>
    </source>
</evidence>
<evidence type="ECO:0000313" key="6">
    <source>
        <dbReference type="Proteomes" id="UP000441717"/>
    </source>
</evidence>
<evidence type="ECO:0000313" key="5">
    <source>
        <dbReference type="EMBL" id="MQL52285.1"/>
    </source>
</evidence>
<dbReference type="InterPro" id="IPR018060">
    <property type="entry name" value="HTH_AraC"/>
</dbReference>
<feature type="domain" description="HTH araC/xylS-type" evidence="4">
    <location>
        <begin position="282"/>
        <end position="380"/>
    </location>
</feature>